<dbReference type="InterPro" id="IPR010057">
    <property type="entry name" value="Transcription_activator_Rgg_C"/>
</dbReference>
<dbReference type="InterPro" id="IPR010982">
    <property type="entry name" value="Lambda_DNA-bd_dom_sf"/>
</dbReference>
<dbReference type="InterPro" id="IPR001387">
    <property type="entry name" value="Cro/C1-type_HTH"/>
</dbReference>
<gene>
    <name evidence="2" type="ORF">NCDO2118_1068</name>
</gene>
<organism evidence="2 3">
    <name type="scientific">Lactococcus lactis subsp. lactis NCDO 2118</name>
    <dbReference type="NCBI Taxonomy" id="1117941"/>
    <lineage>
        <taxon>Bacteria</taxon>
        <taxon>Bacillati</taxon>
        <taxon>Bacillota</taxon>
        <taxon>Bacilli</taxon>
        <taxon>Lactobacillales</taxon>
        <taxon>Streptococcaceae</taxon>
        <taxon>Lactococcus</taxon>
    </lineage>
</organism>
<dbReference type="AlphaFoldDB" id="A0ABC8A5T1"/>
<evidence type="ECO:0000313" key="3">
    <source>
        <dbReference type="Proteomes" id="UP000028594"/>
    </source>
</evidence>
<proteinExistence type="predicted"/>
<dbReference type="Proteomes" id="UP000028594">
    <property type="component" value="Chromosome"/>
</dbReference>
<reference evidence="2 3" key="1">
    <citation type="submission" date="2014-07" db="EMBL/GenBank/DDBJ databases">
        <title>Genome sequence of Lactococcus lactis subsp. lactis NCDO 2118, a GABA-producing strain.</title>
        <authorList>
            <person name="Oliveira L.C."/>
            <person name="Saraiva T.D.L."/>
            <person name="Soares S.C."/>
            <person name="Ramos R.T.J."/>
            <person name="Sa P.H.C.G."/>
            <person name="Carneiro A.R."/>
            <person name="Miranda F."/>
            <person name="Freire M."/>
            <person name="Renan W."/>
            <person name="Oliveira A.F.Jr."/>
            <person name="Santos A.R."/>
            <person name="Pinto A.C."/>
            <person name="Souza B.M."/>
            <person name="Castro C.P."/>
            <person name="Diniz C.A.A."/>
            <person name="Rocha C.S."/>
            <person name="Mariano D.C.B."/>
            <person name="Aguiar E.L."/>
            <person name="Folador E.L."/>
            <person name="Barbosa E.G.V."/>
            <person name="Aburjaile F.F."/>
            <person name="Goncalves L.A."/>
            <person name="Guimaraes L.C."/>
            <person name="Azevedo M.S.P."/>
            <person name="Agresti P.C.M."/>
            <person name="Faria R.F."/>
            <person name="Tiwari S."/>
            <person name="Almeida S.S."/>
            <person name="Hassan S.S."/>
            <person name="Pereira V.B."/>
            <person name="Abreu V.A.C."/>
            <person name="Pereira U.P."/>
            <person name="Dorella F.A."/>
            <person name="Carvalho A.F."/>
            <person name="Pereira F.L."/>
            <person name="Leal C.A.G."/>
            <person name="Figueiredo H.C.P."/>
            <person name="Silva A."/>
            <person name="Miyoshi A."/>
            <person name="Azevedo V."/>
        </authorList>
    </citation>
    <scope>NUCLEOTIDE SEQUENCE [LARGE SCALE GENOMIC DNA]</scope>
    <source>
        <strain evidence="2 3">NCDO 2118</strain>
    </source>
</reference>
<dbReference type="SUPFAM" id="SSF47413">
    <property type="entry name" value="lambda repressor-like DNA-binding domains"/>
    <property type="match status" value="1"/>
</dbReference>
<dbReference type="SMART" id="SM00530">
    <property type="entry name" value="HTH_XRE"/>
    <property type="match status" value="1"/>
</dbReference>
<dbReference type="CDD" id="cd00093">
    <property type="entry name" value="HTH_XRE"/>
    <property type="match status" value="1"/>
</dbReference>
<accession>A0ABC8A5T1</accession>
<evidence type="ECO:0000313" key="2">
    <source>
        <dbReference type="EMBL" id="AII12553.1"/>
    </source>
</evidence>
<protein>
    <submittedName>
        <fullName evidence="2">Transcription regulator</fullName>
    </submittedName>
</protein>
<dbReference type="NCBIfam" id="TIGR01716">
    <property type="entry name" value="RGG_Cterm"/>
    <property type="match status" value="1"/>
</dbReference>
<name>A0ABC8A5T1_LACLL</name>
<dbReference type="InterPro" id="IPR053163">
    <property type="entry name" value="HTH-type_regulator_Rgg"/>
</dbReference>
<dbReference type="PANTHER" id="PTHR37038:SF12">
    <property type="entry name" value="TRANSCRIPTIONAL REGULATOR"/>
    <property type="match status" value="1"/>
</dbReference>
<evidence type="ECO:0000259" key="1">
    <source>
        <dbReference type="PROSITE" id="PS50943"/>
    </source>
</evidence>
<dbReference type="PANTHER" id="PTHR37038">
    <property type="entry name" value="TRANSCRIPTIONAL REGULATOR-RELATED"/>
    <property type="match status" value="1"/>
</dbReference>
<sequence length="290" mass="34057">MLECGMVKSNRTISLMGEIFYDLRTQRNFRLTDFEKVGLSKSSLSDFESGKSILRFDKLDAALELMHIEVSEFEYFFNNYHSDYFVEICDEIEDANYMQDTVKLKAINSEAGKYDNEQGNRMIFLATQNLLYGLTEREEVEVTDLMFNIEVWSYFELSILSFVVEHLNTRLTLSLMKDFWKENLHYLKVKKYREKIVQIVCRAAVKYISENKYSIAQKLLEDVNIALIPYKKDLFCRNMSRFTLGLLLHQSGKTAEGKAKMESSIRLFDELGLPEMKAYYQKIFDESVKN</sequence>
<dbReference type="Pfam" id="PF21259">
    <property type="entry name" value="Rgg_C"/>
    <property type="match status" value="1"/>
</dbReference>
<dbReference type="EMBL" id="CP009054">
    <property type="protein sequence ID" value="AII12553.1"/>
    <property type="molecule type" value="Genomic_DNA"/>
</dbReference>
<feature type="domain" description="HTH cro/C1-type" evidence="1">
    <location>
        <begin position="35"/>
        <end position="73"/>
    </location>
</feature>
<dbReference type="PROSITE" id="PS50943">
    <property type="entry name" value="HTH_CROC1"/>
    <property type="match status" value="1"/>
</dbReference>
<dbReference type="KEGG" id="llx:NCDO2118_1068"/>